<accession>A0A067F1C7</accession>
<evidence type="ECO:0000313" key="8">
    <source>
        <dbReference type="Proteomes" id="UP000027120"/>
    </source>
</evidence>
<dbReference type="InterPro" id="IPR008972">
    <property type="entry name" value="Cupredoxin"/>
</dbReference>
<dbReference type="CDD" id="cd04216">
    <property type="entry name" value="Phytocyanin"/>
    <property type="match status" value="1"/>
</dbReference>
<dbReference type="GO" id="GO:0009055">
    <property type="term" value="F:electron transfer activity"/>
    <property type="evidence" value="ECO:0007669"/>
    <property type="project" value="InterPro"/>
</dbReference>
<keyword evidence="5" id="KW-0732">Signal</keyword>
<dbReference type="PANTHER" id="PTHR33021">
    <property type="entry name" value="BLUE COPPER PROTEIN"/>
    <property type="match status" value="1"/>
</dbReference>
<gene>
    <name evidence="7" type="ORF">CISIN_1g042916mg</name>
</gene>
<dbReference type="Proteomes" id="UP000027120">
    <property type="component" value="Unassembled WGS sequence"/>
</dbReference>
<feature type="signal peptide" evidence="5">
    <location>
        <begin position="1"/>
        <end position="21"/>
    </location>
</feature>
<dbReference type="FunFam" id="2.60.40.420:FF:000003">
    <property type="entry name" value="Blue copper"/>
    <property type="match status" value="1"/>
</dbReference>
<feature type="domain" description="Phytocyanin" evidence="6">
    <location>
        <begin position="22"/>
        <end position="120"/>
    </location>
</feature>
<evidence type="ECO:0000256" key="3">
    <source>
        <dbReference type="ARBA" id="ARBA00023180"/>
    </source>
</evidence>
<dbReference type="GO" id="GO:0005886">
    <property type="term" value="C:plasma membrane"/>
    <property type="evidence" value="ECO:0000318"/>
    <property type="project" value="GO_Central"/>
</dbReference>
<feature type="region of interest" description="Disordered" evidence="4">
    <location>
        <begin position="125"/>
        <end position="160"/>
    </location>
</feature>
<evidence type="ECO:0000256" key="2">
    <source>
        <dbReference type="ARBA" id="ARBA00023008"/>
    </source>
</evidence>
<evidence type="ECO:0000259" key="6">
    <source>
        <dbReference type="PROSITE" id="PS51485"/>
    </source>
</evidence>
<dbReference type="GO" id="GO:0046872">
    <property type="term" value="F:metal ion binding"/>
    <property type="evidence" value="ECO:0007669"/>
    <property type="project" value="UniProtKB-KW"/>
</dbReference>
<organism evidence="7 8">
    <name type="scientific">Citrus sinensis</name>
    <name type="common">Sweet orange</name>
    <name type="synonym">Citrus aurantium var. sinensis</name>
    <dbReference type="NCBI Taxonomy" id="2711"/>
    <lineage>
        <taxon>Eukaryota</taxon>
        <taxon>Viridiplantae</taxon>
        <taxon>Streptophyta</taxon>
        <taxon>Embryophyta</taxon>
        <taxon>Tracheophyta</taxon>
        <taxon>Spermatophyta</taxon>
        <taxon>Magnoliopsida</taxon>
        <taxon>eudicotyledons</taxon>
        <taxon>Gunneridae</taxon>
        <taxon>Pentapetalae</taxon>
        <taxon>rosids</taxon>
        <taxon>malvids</taxon>
        <taxon>Sapindales</taxon>
        <taxon>Rutaceae</taxon>
        <taxon>Aurantioideae</taxon>
        <taxon>Citrus</taxon>
    </lineage>
</organism>
<evidence type="ECO:0000256" key="5">
    <source>
        <dbReference type="SAM" id="SignalP"/>
    </source>
</evidence>
<dbReference type="SMR" id="A0A067F1C7"/>
<feature type="compositionally biased region" description="Polar residues" evidence="4">
    <location>
        <begin position="128"/>
        <end position="158"/>
    </location>
</feature>
<proteinExistence type="predicted"/>
<keyword evidence="1" id="KW-0479">Metal-binding</keyword>
<sequence>MAKLLLLHLLAVLSIALTSHAAQYFVGDTSGWDISSNLDTWPDDKVFKVGDVLVFSYSASNSVTEVTKQNFDTCNISNPLKTYSNGNTTVTLSAPGDRYFVSGNRLYCFGGMKLHVHVPADEVASPIGSPQAQPSATGTPLPVQPSSKSNKPSANIPTSSGISSYGRSNSVVVAFVSFMASYLLWMVQA</sequence>
<evidence type="ECO:0000256" key="1">
    <source>
        <dbReference type="ARBA" id="ARBA00022723"/>
    </source>
</evidence>
<protein>
    <recommendedName>
        <fullName evidence="6">Phytocyanin domain-containing protein</fullName>
    </recommendedName>
</protein>
<dbReference type="InterPro" id="IPR003245">
    <property type="entry name" value="Phytocyanin_dom"/>
</dbReference>
<keyword evidence="8" id="KW-1185">Reference proteome</keyword>
<evidence type="ECO:0000313" key="7">
    <source>
        <dbReference type="EMBL" id="KDO57287.1"/>
    </source>
</evidence>
<dbReference type="EMBL" id="KK784964">
    <property type="protein sequence ID" value="KDO57287.1"/>
    <property type="molecule type" value="Genomic_DNA"/>
</dbReference>
<dbReference type="AlphaFoldDB" id="A0A067F1C7"/>
<dbReference type="SUPFAM" id="SSF49503">
    <property type="entry name" value="Cupredoxins"/>
    <property type="match status" value="1"/>
</dbReference>
<dbReference type="Gene3D" id="2.60.40.420">
    <property type="entry name" value="Cupredoxins - blue copper proteins"/>
    <property type="match status" value="1"/>
</dbReference>
<feature type="chain" id="PRO_5001636794" description="Phytocyanin domain-containing protein" evidence="5">
    <location>
        <begin position="22"/>
        <end position="189"/>
    </location>
</feature>
<dbReference type="InterPro" id="IPR039391">
    <property type="entry name" value="Phytocyanin-like"/>
</dbReference>
<keyword evidence="2" id="KW-0186">Copper</keyword>
<name>A0A067F1C7_CITSI</name>
<dbReference type="PANTHER" id="PTHR33021:SF70">
    <property type="entry name" value="PHYTOCYANIN DOMAIN-CONTAINING PROTEIN"/>
    <property type="match status" value="1"/>
</dbReference>
<reference evidence="7 8" key="1">
    <citation type="submission" date="2014-04" db="EMBL/GenBank/DDBJ databases">
        <authorList>
            <consortium name="International Citrus Genome Consortium"/>
            <person name="Gmitter F."/>
            <person name="Chen C."/>
            <person name="Farmerie W."/>
            <person name="Harkins T."/>
            <person name="Desany B."/>
            <person name="Mohiuddin M."/>
            <person name="Kodira C."/>
            <person name="Borodovsky M."/>
            <person name="Lomsadze A."/>
            <person name="Burns P."/>
            <person name="Jenkins J."/>
            <person name="Prochnik S."/>
            <person name="Shu S."/>
            <person name="Chapman J."/>
            <person name="Pitluck S."/>
            <person name="Schmutz J."/>
            <person name="Rokhsar D."/>
        </authorList>
    </citation>
    <scope>NUCLEOTIDE SEQUENCE</scope>
</reference>
<dbReference type="eggNOG" id="ENOG502S19B">
    <property type="taxonomic scope" value="Eukaryota"/>
</dbReference>
<dbReference type="PaxDb" id="2711-XP_006490068.1"/>
<evidence type="ECO:0000256" key="4">
    <source>
        <dbReference type="SAM" id="MobiDB-lite"/>
    </source>
</evidence>
<dbReference type="Pfam" id="PF02298">
    <property type="entry name" value="Cu_bind_like"/>
    <property type="match status" value="1"/>
</dbReference>
<dbReference type="STRING" id="2711.A0A067F1C7"/>
<keyword evidence="3" id="KW-0325">Glycoprotein</keyword>
<dbReference type="PROSITE" id="PS51485">
    <property type="entry name" value="PHYTOCYANIN"/>
    <property type="match status" value="1"/>
</dbReference>